<keyword evidence="1" id="KW-1133">Transmembrane helix</keyword>
<feature type="transmembrane region" description="Helical" evidence="1">
    <location>
        <begin position="6"/>
        <end position="26"/>
    </location>
</feature>
<keyword evidence="1" id="KW-0812">Transmembrane</keyword>
<accession>A0A0A1XIA8</accession>
<keyword evidence="1" id="KW-0472">Membrane</keyword>
<gene>
    <name evidence="2" type="ORF">g.521</name>
</gene>
<name>A0A0A1XIA8_ZEUCU</name>
<dbReference type="AlphaFoldDB" id="A0A0A1XIA8"/>
<evidence type="ECO:0000313" key="2">
    <source>
        <dbReference type="EMBL" id="JAD10711.1"/>
    </source>
</evidence>
<dbReference type="EMBL" id="GBXI01003581">
    <property type="protein sequence ID" value="JAD10711.1"/>
    <property type="molecule type" value="Transcribed_RNA"/>
</dbReference>
<protein>
    <submittedName>
        <fullName evidence="2">Uncharacterized protein</fullName>
    </submittedName>
</protein>
<reference evidence="2" key="2">
    <citation type="journal article" date="2015" name="Gigascience">
        <title>Reconstructing a comprehensive transcriptome assembly of a white-pupal translocated strain of the pest fruit fly Bactrocera cucurbitae.</title>
        <authorList>
            <person name="Sim S.B."/>
            <person name="Calla B."/>
            <person name="Hall B."/>
            <person name="DeRego T."/>
            <person name="Geib S.M."/>
        </authorList>
    </citation>
    <scope>NUCLEOTIDE SEQUENCE</scope>
</reference>
<proteinExistence type="predicted"/>
<reference evidence="2" key="1">
    <citation type="submission" date="2014-11" db="EMBL/GenBank/DDBJ databases">
        <authorList>
            <person name="Geib S."/>
        </authorList>
    </citation>
    <scope>NUCLEOTIDE SEQUENCE</scope>
</reference>
<organism evidence="2">
    <name type="scientific">Zeugodacus cucurbitae</name>
    <name type="common">Melon fruit fly</name>
    <name type="synonym">Bactrocera cucurbitae</name>
    <dbReference type="NCBI Taxonomy" id="28588"/>
    <lineage>
        <taxon>Eukaryota</taxon>
        <taxon>Metazoa</taxon>
        <taxon>Ecdysozoa</taxon>
        <taxon>Arthropoda</taxon>
        <taxon>Hexapoda</taxon>
        <taxon>Insecta</taxon>
        <taxon>Pterygota</taxon>
        <taxon>Neoptera</taxon>
        <taxon>Endopterygota</taxon>
        <taxon>Diptera</taxon>
        <taxon>Brachycera</taxon>
        <taxon>Muscomorpha</taxon>
        <taxon>Tephritoidea</taxon>
        <taxon>Tephritidae</taxon>
        <taxon>Zeugodacus</taxon>
        <taxon>Zeugodacus</taxon>
    </lineage>
</organism>
<evidence type="ECO:0000256" key="1">
    <source>
        <dbReference type="SAM" id="Phobius"/>
    </source>
</evidence>
<sequence>MRQILLNVWNIIPLFGAFNAILAICVSDGRSTIKEINHESEQMELEKAFTMERSIKFDSLKPVYVAKTNIRVKRSDTAQNRSRRLKSNSVATSKVNLKRRRNKLFVPVICG</sequence>